<dbReference type="PANTHER" id="PTHR21272:SF3">
    <property type="entry name" value="CATABOLIC 3-DEHYDROQUINASE"/>
    <property type="match status" value="1"/>
</dbReference>
<evidence type="ECO:0000313" key="12">
    <source>
        <dbReference type="EMBL" id="TDP27859.1"/>
    </source>
</evidence>
<dbReference type="CDD" id="cd00466">
    <property type="entry name" value="DHQase_II"/>
    <property type="match status" value="1"/>
</dbReference>
<evidence type="ECO:0000256" key="1">
    <source>
        <dbReference type="ARBA" id="ARBA00001864"/>
    </source>
</evidence>
<dbReference type="Pfam" id="PF01220">
    <property type="entry name" value="DHquinase_II"/>
    <property type="match status" value="1"/>
</dbReference>
<dbReference type="RefSeq" id="WP_133540716.1">
    <property type="nucleotide sequence ID" value="NZ_SNXI01000025.1"/>
</dbReference>
<evidence type="ECO:0000256" key="3">
    <source>
        <dbReference type="ARBA" id="ARBA00004902"/>
    </source>
</evidence>
<feature type="active site" description="Proton donor" evidence="8 9">
    <location>
        <position position="107"/>
    </location>
</feature>
<dbReference type="HAMAP" id="MF_00169">
    <property type="entry name" value="AroQ"/>
    <property type="match status" value="1"/>
</dbReference>
<feature type="binding site" evidence="8 10">
    <location>
        <position position="87"/>
    </location>
    <ligand>
        <name>substrate</name>
    </ligand>
</feature>
<feature type="binding site" evidence="8 10">
    <location>
        <position position="118"/>
    </location>
    <ligand>
        <name>substrate</name>
    </ligand>
</feature>
<protein>
    <recommendedName>
        <fullName evidence="6 8">3-dehydroquinate dehydratase</fullName>
        <shortName evidence="8">3-dehydroquinase</shortName>
        <ecNumber evidence="6 8">4.2.1.10</ecNumber>
    </recommendedName>
    <alternativeName>
        <fullName evidence="8">Type II DHQase</fullName>
    </alternativeName>
</protein>
<comment type="function">
    <text evidence="2 8">Catalyzes a trans-dehydration via an enolate intermediate.</text>
</comment>
<evidence type="ECO:0000313" key="13">
    <source>
        <dbReference type="Proteomes" id="UP000295531"/>
    </source>
</evidence>
<evidence type="ECO:0000256" key="8">
    <source>
        <dbReference type="HAMAP-Rule" id="MF_00169"/>
    </source>
</evidence>
<dbReference type="PANTHER" id="PTHR21272">
    <property type="entry name" value="CATABOLIC 3-DEHYDROQUINASE"/>
    <property type="match status" value="1"/>
</dbReference>
<proteinExistence type="inferred from homology"/>
<dbReference type="PROSITE" id="PS01029">
    <property type="entry name" value="DEHYDROQUINASE_II"/>
    <property type="match status" value="1"/>
</dbReference>
<dbReference type="GO" id="GO:0009423">
    <property type="term" value="P:chorismate biosynthetic process"/>
    <property type="evidence" value="ECO:0007669"/>
    <property type="project" value="UniProtKB-UniRule"/>
</dbReference>
<comment type="caution">
    <text evidence="12">The sequence shown here is derived from an EMBL/GenBank/DDBJ whole genome shotgun (WGS) entry which is preliminary data.</text>
</comment>
<feature type="binding site" evidence="8 10">
    <location>
        <begin position="108"/>
        <end position="109"/>
    </location>
    <ligand>
        <name>substrate</name>
    </ligand>
</feature>
<dbReference type="Proteomes" id="UP000295531">
    <property type="component" value="Unassembled WGS sequence"/>
</dbReference>
<sequence length="152" mass="16563">MQSSNSQKANVLVLNGPNINLLGTREPDIYGHTSLADIEADLIKLASAHAVQLIFKQSNSESELIDQVQQARGSVDHMIVNAAGYSHTSIALRDALSAVAIPFYEVHISNIYQREQFRHHSYLADIAAGTLSGFGPFGYSMALLAIIKQLKL</sequence>
<dbReference type="EC" id="4.2.1.10" evidence="6 8"/>
<dbReference type="Gene3D" id="3.40.50.9100">
    <property type="entry name" value="Dehydroquinase, class II"/>
    <property type="match status" value="1"/>
</dbReference>
<evidence type="ECO:0000256" key="9">
    <source>
        <dbReference type="PIRSR" id="PIRSR001399-1"/>
    </source>
</evidence>
<dbReference type="GO" id="GO:0003855">
    <property type="term" value="F:3-dehydroquinate dehydratase activity"/>
    <property type="evidence" value="ECO:0007669"/>
    <property type="project" value="UniProtKB-UniRule"/>
</dbReference>
<reference evidence="12 13" key="1">
    <citation type="submission" date="2019-03" db="EMBL/GenBank/DDBJ databases">
        <title>Freshwater and sediment microbial communities from various areas in North America, analyzing microbe dynamics in response to fracking.</title>
        <authorList>
            <person name="Lamendella R."/>
        </authorList>
    </citation>
    <scope>NUCLEOTIDE SEQUENCE [LARGE SCALE GENOMIC DNA]</scope>
    <source>
        <strain evidence="12 13">18_TX</strain>
    </source>
</reference>
<evidence type="ECO:0000256" key="5">
    <source>
        <dbReference type="ARBA" id="ARBA00011193"/>
    </source>
</evidence>
<dbReference type="InterPro" id="IPR001874">
    <property type="entry name" value="DHquinase_II"/>
</dbReference>
<dbReference type="NCBIfam" id="NF003805">
    <property type="entry name" value="PRK05395.1-2"/>
    <property type="match status" value="1"/>
</dbReference>
<feature type="binding site" evidence="8 10">
    <location>
        <position position="94"/>
    </location>
    <ligand>
        <name>substrate</name>
    </ligand>
</feature>
<evidence type="ECO:0000256" key="7">
    <source>
        <dbReference type="ARBA" id="ARBA00023239"/>
    </source>
</evidence>
<dbReference type="NCBIfam" id="NF003804">
    <property type="entry name" value="PRK05395.1-1"/>
    <property type="match status" value="1"/>
</dbReference>
<gene>
    <name evidence="8" type="primary">aroQ</name>
    <name evidence="12" type="ORF">DEU29_12513</name>
</gene>
<dbReference type="GO" id="GO:0008652">
    <property type="term" value="P:amino acid biosynthetic process"/>
    <property type="evidence" value="ECO:0007669"/>
    <property type="project" value="UniProtKB-KW"/>
</dbReference>
<dbReference type="EMBL" id="SNXI01000025">
    <property type="protein sequence ID" value="TDP27859.1"/>
    <property type="molecule type" value="Genomic_DNA"/>
</dbReference>
<dbReference type="UniPathway" id="UPA00053">
    <property type="reaction ID" value="UER00086"/>
</dbReference>
<feature type="binding site" evidence="8 10">
    <location>
        <position position="81"/>
    </location>
    <ligand>
        <name>substrate</name>
    </ligand>
</feature>
<dbReference type="SUPFAM" id="SSF52304">
    <property type="entry name" value="Type II 3-dehydroquinate dehydratase"/>
    <property type="match status" value="1"/>
</dbReference>
<dbReference type="InterPro" id="IPR036441">
    <property type="entry name" value="DHquinase_II_sf"/>
</dbReference>
<dbReference type="InterPro" id="IPR018509">
    <property type="entry name" value="DHquinase_II_CS"/>
</dbReference>
<name>A0A4R6NX93_9GAMM</name>
<dbReference type="GO" id="GO:0009073">
    <property type="term" value="P:aromatic amino acid family biosynthetic process"/>
    <property type="evidence" value="ECO:0007669"/>
    <property type="project" value="UniProtKB-KW"/>
</dbReference>
<keyword evidence="8" id="KW-0028">Amino-acid biosynthesis</keyword>
<dbReference type="NCBIfam" id="NF003806">
    <property type="entry name" value="PRK05395.1-3"/>
    <property type="match status" value="1"/>
</dbReference>
<comment type="similarity">
    <text evidence="4 8">Belongs to the type-II 3-dehydroquinase family.</text>
</comment>
<evidence type="ECO:0000256" key="2">
    <source>
        <dbReference type="ARBA" id="ARBA00003924"/>
    </source>
</evidence>
<comment type="catalytic activity">
    <reaction evidence="1 8">
        <text>3-dehydroquinate = 3-dehydroshikimate + H2O</text>
        <dbReference type="Rhea" id="RHEA:21096"/>
        <dbReference type="ChEBI" id="CHEBI:15377"/>
        <dbReference type="ChEBI" id="CHEBI:16630"/>
        <dbReference type="ChEBI" id="CHEBI:32364"/>
        <dbReference type="EC" id="4.2.1.10"/>
    </reaction>
</comment>
<feature type="active site" description="Proton acceptor" evidence="8 9">
    <location>
        <position position="30"/>
    </location>
</feature>
<dbReference type="GO" id="GO:0019631">
    <property type="term" value="P:quinate catabolic process"/>
    <property type="evidence" value="ECO:0007669"/>
    <property type="project" value="TreeGrafter"/>
</dbReference>
<dbReference type="NCBIfam" id="NF003807">
    <property type="entry name" value="PRK05395.1-4"/>
    <property type="match status" value="1"/>
</dbReference>
<feature type="site" description="Transition state stabilizer" evidence="8 11">
    <location>
        <position position="25"/>
    </location>
</feature>
<dbReference type="OrthoDB" id="9790793at2"/>
<accession>A0A4R6NX93</accession>
<keyword evidence="13" id="KW-1185">Reference proteome</keyword>
<evidence type="ECO:0000256" key="11">
    <source>
        <dbReference type="PIRSR" id="PIRSR001399-3"/>
    </source>
</evidence>
<evidence type="ECO:0000256" key="4">
    <source>
        <dbReference type="ARBA" id="ARBA00011037"/>
    </source>
</evidence>
<organism evidence="12 13">
    <name type="scientific">Idiomarina aquatica</name>
    <dbReference type="NCBI Taxonomy" id="1327752"/>
    <lineage>
        <taxon>Bacteria</taxon>
        <taxon>Pseudomonadati</taxon>
        <taxon>Pseudomonadota</taxon>
        <taxon>Gammaproteobacteria</taxon>
        <taxon>Alteromonadales</taxon>
        <taxon>Idiomarinaceae</taxon>
        <taxon>Idiomarina</taxon>
    </lineage>
</organism>
<dbReference type="NCBIfam" id="TIGR01088">
    <property type="entry name" value="aroQ"/>
    <property type="match status" value="1"/>
</dbReference>
<evidence type="ECO:0000256" key="6">
    <source>
        <dbReference type="ARBA" id="ARBA00012060"/>
    </source>
</evidence>
<dbReference type="AlphaFoldDB" id="A0A4R6NX93"/>
<comment type="pathway">
    <text evidence="3 8">Metabolic intermediate biosynthesis; chorismate biosynthesis; chorismate from D-erythrose 4-phosphate and phosphoenolpyruvate: step 3/7.</text>
</comment>
<keyword evidence="8" id="KW-0057">Aromatic amino acid biosynthesis</keyword>
<dbReference type="PIRSF" id="PIRSF001399">
    <property type="entry name" value="DHquinase_II"/>
    <property type="match status" value="1"/>
</dbReference>
<keyword evidence="7 8" id="KW-0456">Lyase</keyword>
<comment type="subunit">
    <text evidence="5 8">Homododecamer.</text>
</comment>
<evidence type="ECO:0000256" key="10">
    <source>
        <dbReference type="PIRSR" id="PIRSR001399-2"/>
    </source>
</evidence>